<proteinExistence type="predicted"/>
<dbReference type="EMBL" id="KZ061359">
    <property type="protein sequence ID" value="PIO11064.1"/>
    <property type="molecule type" value="Genomic_DNA"/>
</dbReference>
<evidence type="ECO:0000313" key="1">
    <source>
        <dbReference type="EMBL" id="PIO11064.1"/>
    </source>
</evidence>
<dbReference type="AlphaFoldDB" id="A0A2G9Q640"/>
<dbReference type="Proteomes" id="UP000228934">
    <property type="component" value="Unassembled WGS sequence"/>
</dbReference>
<accession>A0A2G9Q640</accession>
<keyword evidence="2" id="KW-1185">Reference proteome</keyword>
<protein>
    <submittedName>
        <fullName evidence="1">Uncharacterized protein</fullName>
    </submittedName>
</protein>
<sequence length="96" mass="11135">MDKSHTTKRILDLTLEIIQLLTGENCAIVKKTSGEQDTSKTSSYLSEEWRRIRRPITMSSLDILRPERIEKILEITNKMIKLLTGEVSGEFWDIIQ</sequence>
<name>A0A2G9Q640_AQUCT</name>
<organism evidence="1 2">
    <name type="scientific">Aquarana catesbeiana</name>
    <name type="common">American bullfrog</name>
    <name type="synonym">Rana catesbeiana</name>
    <dbReference type="NCBI Taxonomy" id="8400"/>
    <lineage>
        <taxon>Eukaryota</taxon>
        <taxon>Metazoa</taxon>
        <taxon>Chordata</taxon>
        <taxon>Craniata</taxon>
        <taxon>Vertebrata</taxon>
        <taxon>Euteleostomi</taxon>
        <taxon>Amphibia</taxon>
        <taxon>Batrachia</taxon>
        <taxon>Anura</taxon>
        <taxon>Neobatrachia</taxon>
        <taxon>Ranoidea</taxon>
        <taxon>Ranidae</taxon>
        <taxon>Aquarana</taxon>
    </lineage>
</organism>
<gene>
    <name evidence="1" type="ORF">AB205_0127030</name>
</gene>
<evidence type="ECO:0000313" key="2">
    <source>
        <dbReference type="Proteomes" id="UP000228934"/>
    </source>
</evidence>
<reference evidence="2" key="1">
    <citation type="journal article" date="2017" name="Nat. Commun.">
        <title>The North American bullfrog draft genome provides insight into hormonal regulation of long noncoding RNA.</title>
        <authorList>
            <person name="Hammond S.A."/>
            <person name="Warren R.L."/>
            <person name="Vandervalk B.P."/>
            <person name="Kucuk E."/>
            <person name="Khan H."/>
            <person name="Gibb E.A."/>
            <person name="Pandoh P."/>
            <person name="Kirk H."/>
            <person name="Zhao Y."/>
            <person name="Jones M."/>
            <person name="Mungall A.J."/>
            <person name="Coope R."/>
            <person name="Pleasance S."/>
            <person name="Moore R.A."/>
            <person name="Holt R.A."/>
            <person name="Round J.M."/>
            <person name="Ohora S."/>
            <person name="Walle B.V."/>
            <person name="Veldhoen N."/>
            <person name="Helbing C.C."/>
            <person name="Birol I."/>
        </authorList>
    </citation>
    <scope>NUCLEOTIDE SEQUENCE [LARGE SCALE GENOMIC DNA]</scope>
</reference>
<dbReference type="OrthoDB" id="9907724at2759"/>